<dbReference type="OrthoDB" id="9808774at2"/>
<dbReference type="Proteomes" id="UP000199574">
    <property type="component" value="Chromosome I"/>
</dbReference>
<evidence type="ECO:0000256" key="6">
    <source>
        <dbReference type="ARBA" id="ARBA00024916"/>
    </source>
</evidence>
<dbReference type="FunFam" id="1.10.287.180:FF:000001">
    <property type="entry name" value="Transcription elongation factor GreA"/>
    <property type="match status" value="1"/>
</dbReference>
<dbReference type="InterPro" id="IPR018151">
    <property type="entry name" value="TF_GreA/GreB_CS"/>
</dbReference>
<feature type="domain" description="Transcription elongation factor GreA/GreB C-terminal" evidence="10">
    <location>
        <begin position="83"/>
        <end position="156"/>
    </location>
</feature>
<dbReference type="Gene3D" id="3.10.50.30">
    <property type="entry name" value="Transcription elongation factor, GreA/GreB, C-terminal domain"/>
    <property type="match status" value="1"/>
</dbReference>
<dbReference type="RefSeq" id="WP_058104901.1">
    <property type="nucleotide sequence ID" value="NZ_CAJQES010000033.1"/>
</dbReference>
<evidence type="ECO:0000256" key="9">
    <source>
        <dbReference type="RuleBase" id="RU000556"/>
    </source>
</evidence>
<dbReference type="Gene3D" id="1.10.287.180">
    <property type="entry name" value="Transcription elongation factor, GreA/GreB, N-terminal domain"/>
    <property type="match status" value="1"/>
</dbReference>
<organism evidence="13 14">
    <name type="scientific">Maribacter dokdonensis</name>
    <dbReference type="NCBI Taxonomy" id="320912"/>
    <lineage>
        <taxon>Bacteria</taxon>
        <taxon>Pseudomonadati</taxon>
        <taxon>Bacteroidota</taxon>
        <taxon>Flavobacteriia</taxon>
        <taxon>Flavobacteriales</taxon>
        <taxon>Flavobacteriaceae</taxon>
        <taxon>Maribacter</taxon>
    </lineage>
</organism>
<feature type="domain" description="Transcription elongation factor GreA/GreB N-terminal" evidence="11">
    <location>
        <begin position="6"/>
        <end position="75"/>
    </location>
</feature>
<dbReference type="PANTHER" id="PTHR30437:SF4">
    <property type="entry name" value="TRANSCRIPTION ELONGATION FACTOR GREA"/>
    <property type="match status" value="1"/>
</dbReference>
<dbReference type="GO" id="GO:0070063">
    <property type="term" value="F:RNA polymerase binding"/>
    <property type="evidence" value="ECO:0007669"/>
    <property type="project" value="InterPro"/>
</dbReference>
<dbReference type="InterPro" id="IPR023459">
    <property type="entry name" value="Tscrpt_elong_fac_GreA/B_fam"/>
</dbReference>
<dbReference type="NCBIfam" id="TIGR01462">
    <property type="entry name" value="greA"/>
    <property type="match status" value="1"/>
</dbReference>
<dbReference type="InterPro" id="IPR028624">
    <property type="entry name" value="Tscrpt_elong_fac_GreA/B"/>
</dbReference>
<evidence type="ECO:0000256" key="4">
    <source>
        <dbReference type="ARBA" id="ARBA00023125"/>
    </source>
</evidence>
<proteinExistence type="inferred from homology"/>
<accession>A0A1H4K8V8</accession>
<evidence type="ECO:0000313" key="13">
    <source>
        <dbReference type="EMBL" id="SEB54960.1"/>
    </source>
</evidence>
<evidence type="ECO:0000256" key="7">
    <source>
        <dbReference type="ARBA" id="ARBA00030776"/>
    </source>
</evidence>
<dbReference type="NCBIfam" id="NF001261">
    <property type="entry name" value="PRK00226.1-2"/>
    <property type="match status" value="1"/>
</dbReference>
<dbReference type="HAMAP" id="MF_00105">
    <property type="entry name" value="GreA_GreB"/>
    <property type="match status" value="1"/>
</dbReference>
<comment type="function">
    <text evidence="6 8 9">Necessary for efficient RNA polymerase transcription elongation past template-encoded arresting sites. The arresting sites in DNA have the property of trapping a certain fraction of elongating RNA polymerases that pass through, resulting in locked ternary complexes. Cleavage of the nascent transcript by cleavage factors such as GreA or GreB allows the resumption of elongation from the new 3'terminus. GreA releases sequences of 2 to 3 nucleotides.</text>
</comment>
<gene>
    <name evidence="8" type="primary">greA</name>
    <name evidence="13" type="ORF">SAMN05192540_0816</name>
    <name evidence="12" type="ORF">SAMN05192545_3747</name>
</gene>
<dbReference type="PROSITE" id="PS00830">
    <property type="entry name" value="GREAB_2"/>
    <property type="match status" value="1"/>
</dbReference>
<dbReference type="GO" id="GO:0003677">
    <property type="term" value="F:DNA binding"/>
    <property type="evidence" value="ECO:0007669"/>
    <property type="project" value="UniProtKB-UniRule"/>
</dbReference>
<keyword evidence="13" id="KW-0648">Protein biosynthesis</keyword>
<dbReference type="SUPFAM" id="SSF54534">
    <property type="entry name" value="FKBP-like"/>
    <property type="match status" value="1"/>
</dbReference>
<dbReference type="GeneID" id="90594228"/>
<dbReference type="Pfam" id="PF03449">
    <property type="entry name" value="GreA_GreB_N"/>
    <property type="match status" value="1"/>
</dbReference>
<dbReference type="AlphaFoldDB" id="A0A1H4K8V8"/>
<dbReference type="EMBL" id="FNTB01000001">
    <property type="protein sequence ID" value="SEB54960.1"/>
    <property type="molecule type" value="Genomic_DNA"/>
</dbReference>
<dbReference type="SUPFAM" id="SSF46557">
    <property type="entry name" value="GreA transcript cleavage protein, N-terminal domain"/>
    <property type="match status" value="1"/>
</dbReference>
<keyword evidence="4 8" id="KW-0238">DNA-binding</keyword>
<evidence type="ECO:0000256" key="5">
    <source>
        <dbReference type="ARBA" id="ARBA00023163"/>
    </source>
</evidence>
<reference evidence="12 15" key="2">
    <citation type="submission" date="2016-10" db="EMBL/GenBank/DDBJ databases">
        <authorList>
            <person name="Varghese N."/>
            <person name="Submissions S."/>
        </authorList>
    </citation>
    <scope>NUCLEOTIDE SEQUENCE [LARGE SCALE GENOMIC DNA]</scope>
    <source>
        <strain evidence="12 15">MAR_2009_60</strain>
    </source>
</reference>
<evidence type="ECO:0000256" key="8">
    <source>
        <dbReference type="HAMAP-Rule" id="MF_00105"/>
    </source>
</evidence>
<comment type="similarity">
    <text evidence="1 8 9">Belongs to the GreA/GreB family.</text>
</comment>
<dbReference type="Proteomes" id="UP000183038">
    <property type="component" value="Unassembled WGS sequence"/>
</dbReference>
<evidence type="ECO:0000259" key="10">
    <source>
        <dbReference type="Pfam" id="PF01272"/>
    </source>
</evidence>
<evidence type="ECO:0000256" key="3">
    <source>
        <dbReference type="ARBA" id="ARBA00023015"/>
    </source>
</evidence>
<dbReference type="GO" id="GO:0032784">
    <property type="term" value="P:regulation of DNA-templated transcription elongation"/>
    <property type="evidence" value="ECO:0007669"/>
    <property type="project" value="UniProtKB-UniRule"/>
</dbReference>
<evidence type="ECO:0000313" key="15">
    <source>
        <dbReference type="Proteomes" id="UP000199574"/>
    </source>
</evidence>
<dbReference type="InterPro" id="IPR006359">
    <property type="entry name" value="Tscrpt_elong_fac_GreA"/>
</dbReference>
<dbReference type="GO" id="GO:0006354">
    <property type="term" value="P:DNA-templated transcription elongation"/>
    <property type="evidence" value="ECO:0007669"/>
    <property type="project" value="TreeGrafter"/>
</dbReference>
<dbReference type="EMBL" id="LT629754">
    <property type="protein sequence ID" value="SDT42487.1"/>
    <property type="molecule type" value="Genomic_DNA"/>
</dbReference>
<dbReference type="Pfam" id="PF01272">
    <property type="entry name" value="GreA_GreB"/>
    <property type="match status" value="1"/>
</dbReference>
<evidence type="ECO:0000313" key="12">
    <source>
        <dbReference type="EMBL" id="SDT42487.1"/>
    </source>
</evidence>
<dbReference type="NCBIfam" id="NF001263">
    <property type="entry name" value="PRK00226.1-4"/>
    <property type="match status" value="1"/>
</dbReference>
<evidence type="ECO:0000256" key="2">
    <source>
        <dbReference type="ARBA" id="ARBA00013729"/>
    </source>
</evidence>
<dbReference type="InterPro" id="IPR022691">
    <property type="entry name" value="Tscrpt_elong_fac_GreA/B_N"/>
</dbReference>
<protein>
    <recommendedName>
        <fullName evidence="2 8">Transcription elongation factor GreA</fullName>
    </recommendedName>
    <alternativeName>
        <fullName evidence="7 8">Transcript cleavage factor GreA</fullName>
    </alternativeName>
</protein>
<evidence type="ECO:0000256" key="1">
    <source>
        <dbReference type="ARBA" id="ARBA00008213"/>
    </source>
</evidence>
<dbReference type="PIRSF" id="PIRSF006092">
    <property type="entry name" value="GreA_GreB"/>
    <property type="match status" value="1"/>
</dbReference>
<sequence>MSNISYYTVEGLKKLKAELDHLRDVERPKASQAIAEARDKGDLSENAEYDAAKEAQGLLEMKISKMENTVANARIIDESQLDTSKVLVLSTVKLKNQNNGMEMTYKLVAESEADLKTGKISVSSPIGKGLLGKKVGDTAEITVPSGAIKFEILEITRA</sequence>
<evidence type="ECO:0000313" key="14">
    <source>
        <dbReference type="Proteomes" id="UP000183038"/>
    </source>
</evidence>
<keyword evidence="13" id="KW-0251">Elongation factor</keyword>
<dbReference type="InterPro" id="IPR001437">
    <property type="entry name" value="Tscrpt_elong_fac_GreA/B_C"/>
</dbReference>
<keyword evidence="3 8" id="KW-0805">Transcription regulation</keyword>
<name>A0A1H4K8V8_9FLAO</name>
<keyword evidence="5 8" id="KW-0804">Transcription</keyword>
<dbReference type="InterPro" id="IPR036805">
    <property type="entry name" value="Tscrpt_elong_fac_GreA/B_N_sf"/>
</dbReference>
<dbReference type="FunFam" id="3.10.50.30:FF:000001">
    <property type="entry name" value="Transcription elongation factor GreA"/>
    <property type="match status" value="1"/>
</dbReference>
<dbReference type="PANTHER" id="PTHR30437">
    <property type="entry name" value="TRANSCRIPTION ELONGATION FACTOR GREA"/>
    <property type="match status" value="1"/>
</dbReference>
<dbReference type="InterPro" id="IPR036953">
    <property type="entry name" value="GreA/GreB_C_sf"/>
</dbReference>
<evidence type="ECO:0000259" key="11">
    <source>
        <dbReference type="Pfam" id="PF03449"/>
    </source>
</evidence>
<keyword evidence="15" id="KW-1185">Reference proteome</keyword>
<dbReference type="GO" id="GO:0003746">
    <property type="term" value="F:translation elongation factor activity"/>
    <property type="evidence" value="ECO:0007669"/>
    <property type="project" value="UniProtKB-KW"/>
</dbReference>
<reference evidence="13 14" key="1">
    <citation type="submission" date="2016-10" db="EMBL/GenBank/DDBJ databases">
        <authorList>
            <person name="de Groot N.N."/>
        </authorList>
    </citation>
    <scope>NUCLEOTIDE SEQUENCE [LARGE SCALE GENOMIC DNA]</scope>
    <source>
        <strain evidence="13 14">MAR_2009_71</strain>
    </source>
</reference>